<organism evidence="3 4">
    <name type="scientific">Apiospora marii</name>
    <dbReference type="NCBI Taxonomy" id="335849"/>
    <lineage>
        <taxon>Eukaryota</taxon>
        <taxon>Fungi</taxon>
        <taxon>Dikarya</taxon>
        <taxon>Ascomycota</taxon>
        <taxon>Pezizomycotina</taxon>
        <taxon>Sordariomycetes</taxon>
        <taxon>Xylariomycetidae</taxon>
        <taxon>Amphisphaeriales</taxon>
        <taxon>Apiosporaceae</taxon>
        <taxon>Apiospora</taxon>
    </lineage>
</organism>
<keyword evidence="4" id="KW-1185">Reference proteome</keyword>
<comment type="caution">
    <text evidence="3">The sequence shown here is derived from an EMBL/GenBank/DDBJ whole genome shotgun (WGS) entry which is preliminary data.</text>
</comment>
<accession>A0ABR1R776</accession>
<gene>
    <name evidence="3" type="ORF">PG991_013853</name>
</gene>
<feature type="transmembrane region" description="Helical" evidence="2">
    <location>
        <begin position="79"/>
        <end position="103"/>
    </location>
</feature>
<protein>
    <recommendedName>
        <fullName evidence="5">Nitrate/nitrite sensing protein domain-containing protein</fullName>
    </recommendedName>
</protein>
<evidence type="ECO:0000313" key="4">
    <source>
        <dbReference type="Proteomes" id="UP001396898"/>
    </source>
</evidence>
<reference evidence="3 4" key="1">
    <citation type="submission" date="2023-01" db="EMBL/GenBank/DDBJ databases">
        <title>Analysis of 21 Apiospora genomes using comparative genomics revels a genus with tremendous synthesis potential of carbohydrate active enzymes and secondary metabolites.</title>
        <authorList>
            <person name="Sorensen T."/>
        </authorList>
    </citation>
    <scope>NUCLEOTIDE SEQUENCE [LARGE SCALE GENOMIC DNA]</scope>
    <source>
        <strain evidence="3 4">CBS 20057</strain>
    </source>
</reference>
<dbReference type="Proteomes" id="UP001396898">
    <property type="component" value="Unassembled WGS sequence"/>
</dbReference>
<sequence length="385" mass="43662">MDLDQQIAALKAAAEAEDRERLREHCHEIATLESIARMNARRFAPNDESANNQVAPQNPVRTKPDGHAGAVSKRTRKDCWVITLVLLLVSLLVGAGLIVVAGLRVENLPDPQLEATFQPHHDIADMLTHTRPNLRDSLKVIERAKWQVSMISMRMRDTELPDKDNISKDIDTVVLTMDRIGNRLGSYHRSLHPSIADIRDSFRGIPDEYQFGSDLFWYTIESVFTSWHSLFRAIWLRSAAKSSGSLEELGTRADGLQRDLGRLAAAINGIQQRMVVSQRIHEAQVKRWKSRWFYRSNIFASPIAEYSCEADVKWMAAYVKNVTQVQEGFITRRDVLAAASRDLASIRSAISEKEPLESAHGFPRRYHAQALSMISHLRQGLDCEW</sequence>
<feature type="compositionally biased region" description="Polar residues" evidence="1">
    <location>
        <begin position="48"/>
        <end position="60"/>
    </location>
</feature>
<keyword evidence="2" id="KW-0472">Membrane</keyword>
<dbReference type="EMBL" id="JAQQWI010000018">
    <property type="protein sequence ID" value="KAK8001631.1"/>
    <property type="molecule type" value="Genomic_DNA"/>
</dbReference>
<feature type="region of interest" description="Disordered" evidence="1">
    <location>
        <begin position="44"/>
        <end position="70"/>
    </location>
</feature>
<evidence type="ECO:0000313" key="3">
    <source>
        <dbReference type="EMBL" id="KAK8001631.1"/>
    </source>
</evidence>
<proteinExistence type="predicted"/>
<keyword evidence="2" id="KW-1133">Transmembrane helix</keyword>
<evidence type="ECO:0000256" key="1">
    <source>
        <dbReference type="SAM" id="MobiDB-lite"/>
    </source>
</evidence>
<name>A0ABR1R776_9PEZI</name>
<evidence type="ECO:0000256" key="2">
    <source>
        <dbReference type="SAM" id="Phobius"/>
    </source>
</evidence>
<evidence type="ECO:0008006" key="5">
    <source>
        <dbReference type="Google" id="ProtNLM"/>
    </source>
</evidence>
<keyword evidence="2" id="KW-0812">Transmembrane</keyword>